<evidence type="ECO:0000256" key="4">
    <source>
        <dbReference type="ARBA" id="ARBA00023319"/>
    </source>
</evidence>
<keyword evidence="1 7" id="KW-0732">Signal</keyword>
<evidence type="ECO:0000313" key="9">
    <source>
        <dbReference type="EMBL" id="VDI24911.1"/>
    </source>
</evidence>
<dbReference type="PROSITE" id="PS50835">
    <property type="entry name" value="IG_LIKE"/>
    <property type="match status" value="2"/>
</dbReference>
<evidence type="ECO:0000256" key="7">
    <source>
        <dbReference type="SAM" id="SignalP"/>
    </source>
</evidence>
<protein>
    <recommendedName>
        <fullName evidence="8">Ig-like domain-containing protein</fullName>
    </recommendedName>
</protein>
<evidence type="ECO:0000259" key="8">
    <source>
        <dbReference type="PROSITE" id="PS50835"/>
    </source>
</evidence>
<dbReference type="Proteomes" id="UP000596742">
    <property type="component" value="Unassembled WGS sequence"/>
</dbReference>
<keyword evidence="2" id="KW-0677">Repeat</keyword>
<keyword evidence="6" id="KW-0812">Transmembrane</keyword>
<dbReference type="InterPro" id="IPR007110">
    <property type="entry name" value="Ig-like_dom"/>
</dbReference>
<dbReference type="OrthoDB" id="6156976at2759"/>
<dbReference type="PANTHER" id="PTHR12231:SF253">
    <property type="entry name" value="DPR-INTERACTING PROTEIN ETA, ISOFORM B-RELATED"/>
    <property type="match status" value="1"/>
</dbReference>
<dbReference type="InterPro" id="IPR013783">
    <property type="entry name" value="Ig-like_fold"/>
</dbReference>
<sequence length="629" mass="70350">MMFSLFVCYLVVQHFCTVFVRVPPDTILVSFDVISRYTNISNELGLKAVQYWLEKYFDEIPEPPEIDVMFVHHHDEIKVLELWNLRNLFCGEWGEHEAYRNDYIDNITVRIVDKDGEQLALEYLDITTKKLEDYLRRKPDRATADEWDGTRDSIQTDQYLVNEGNYEFRWLNQNGDRIFAAFYYDSSADKFPIFYYSEEKEGAEHTEPDKDNDSGMIESHDIRVSFTVQKFKSPTVTSSSTSYTEDIGTNITLNCQHSANNDPVTKIEWLFQNNLISTNWTKYGGSTVDSPSLILYNIMPDDIGRYQCQAFTDYASKPGSGPLISVTLKEAAPVFKESISEYEFEVGGDIQLPCSYEAFPLATDVKWMKDSNTITNCVLTDSSVVQAASMDSTRCQSVISVLNPYLVISNAQNSDSGIYKCCVTNTISEQCGNDIIVGYPSLITTTTQNPGTTSTSTTSDTTQNPRTTSLLTKTTSTQNAGTTSAVTTSTTTQNPGTTSVSTMLTTPTSTTKPKVISCQCPCSSLGKGTRQDFSNYTIDELFELLAPQLAKMEKELSVDKSNLSATVNKRISAKDERQSSQSIGILGIVFIVSVILGVVIIDLMSLIHFLKPKLKRGNTDTSGTEERQE</sequence>
<feature type="domain" description="Ig-like" evidence="8">
    <location>
        <begin position="333"/>
        <end position="425"/>
    </location>
</feature>
<feature type="compositionally biased region" description="Low complexity" evidence="5">
    <location>
        <begin position="446"/>
        <end position="511"/>
    </location>
</feature>
<dbReference type="InterPro" id="IPR051170">
    <property type="entry name" value="Neural/epithelial_adhesion"/>
</dbReference>
<accession>A0A8B6DVM2</accession>
<evidence type="ECO:0000256" key="2">
    <source>
        <dbReference type="ARBA" id="ARBA00022737"/>
    </source>
</evidence>
<reference evidence="9" key="1">
    <citation type="submission" date="2018-11" db="EMBL/GenBank/DDBJ databases">
        <authorList>
            <person name="Alioto T."/>
            <person name="Alioto T."/>
        </authorList>
    </citation>
    <scope>NUCLEOTIDE SEQUENCE</scope>
</reference>
<dbReference type="InterPro" id="IPR036179">
    <property type="entry name" value="Ig-like_dom_sf"/>
</dbReference>
<keyword evidence="6" id="KW-0472">Membrane</keyword>
<dbReference type="PANTHER" id="PTHR12231">
    <property type="entry name" value="CTX-RELATED TYPE I TRANSMEMBRANE PROTEIN"/>
    <property type="match status" value="1"/>
</dbReference>
<dbReference type="CDD" id="cd00096">
    <property type="entry name" value="Ig"/>
    <property type="match status" value="2"/>
</dbReference>
<dbReference type="SMART" id="SM00408">
    <property type="entry name" value="IGc2"/>
    <property type="match status" value="2"/>
</dbReference>
<evidence type="ECO:0000256" key="1">
    <source>
        <dbReference type="ARBA" id="ARBA00022729"/>
    </source>
</evidence>
<keyword evidence="3" id="KW-1015">Disulfide bond</keyword>
<keyword evidence="6" id="KW-1133">Transmembrane helix</keyword>
<evidence type="ECO:0000313" key="10">
    <source>
        <dbReference type="Proteomes" id="UP000596742"/>
    </source>
</evidence>
<feature type="region of interest" description="Disordered" evidence="5">
    <location>
        <begin position="446"/>
        <end position="512"/>
    </location>
</feature>
<dbReference type="Gene3D" id="2.60.40.10">
    <property type="entry name" value="Immunoglobulins"/>
    <property type="match status" value="2"/>
</dbReference>
<feature type="chain" id="PRO_5033027573" description="Ig-like domain-containing protein" evidence="7">
    <location>
        <begin position="17"/>
        <end position="629"/>
    </location>
</feature>
<feature type="signal peptide" evidence="7">
    <location>
        <begin position="1"/>
        <end position="16"/>
    </location>
</feature>
<dbReference type="EMBL" id="UYJE01004090">
    <property type="protein sequence ID" value="VDI24911.1"/>
    <property type="molecule type" value="Genomic_DNA"/>
</dbReference>
<proteinExistence type="predicted"/>
<name>A0A8B6DVM2_MYTGA</name>
<dbReference type="InterPro" id="IPR003598">
    <property type="entry name" value="Ig_sub2"/>
</dbReference>
<dbReference type="SUPFAM" id="SSF48726">
    <property type="entry name" value="Immunoglobulin"/>
    <property type="match status" value="2"/>
</dbReference>
<dbReference type="SMART" id="SM00409">
    <property type="entry name" value="IG"/>
    <property type="match status" value="2"/>
</dbReference>
<evidence type="ECO:0000256" key="6">
    <source>
        <dbReference type="SAM" id="Phobius"/>
    </source>
</evidence>
<evidence type="ECO:0000256" key="5">
    <source>
        <dbReference type="SAM" id="MobiDB-lite"/>
    </source>
</evidence>
<dbReference type="InterPro" id="IPR003599">
    <property type="entry name" value="Ig_sub"/>
</dbReference>
<evidence type="ECO:0000256" key="3">
    <source>
        <dbReference type="ARBA" id="ARBA00023157"/>
    </source>
</evidence>
<organism evidence="9 10">
    <name type="scientific">Mytilus galloprovincialis</name>
    <name type="common">Mediterranean mussel</name>
    <dbReference type="NCBI Taxonomy" id="29158"/>
    <lineage>
        <taxon>Eukaryota</taxon>
        <taxon>Metazoa</taxon>
        <taxon>Spiralia</taxon>
        <taxon>Lophotrochozoa</taxon>
        <taxon>Mollusca</taxon>
        <taxon>Bivalvia</taxon>
        <taxon>Autobranchia</taxon>
        <taxon>Pteriomorphia</taxon>
        <taxon>Mytilida</taxon>
        <taxon>Mytiloidea</taxon>
        <taxon>Mytilidae</taxon>
        <taxon>Mytilinae</taxon>
        <taxon>Mytilus</taxon>
    </lineage>
</organism>
<feature type="transmembrane region" description="Helical" evidence="6">
    <location>
        <begin position="583"/>
        <end position="607"/>
    </location>
</feature>
<dbReference type="Pfam" id="PF13927">
    <property type="entry name" value="Ig_3"/>
    <property type="match status" value="2"/>
</dbReference>
<dbReference type="AlphaFoldDB" id="A0A8B6DVM2"/>
<comment type="caution">
    <text evidence="9">The sequence shown here is derived from an EMBL/GenBank/DDBJ whole genome shotgun (WGS) entry which is preliminary data.</text>
</comment>
<feature type="domain" description="Ig-like" evidence="8">
    <location>
        <begin position="234"/>
        <end position="327"/>
    </location>
</feature>
<keyword evidence="4" id="KW-0393">Immunoglobulin domain</keyword>
<keyword evidence="10" id="KW-1185">Reference proteome</keyword>
<gene>
    <name evidence="9" type="ORF">MGAL_10B038300</name>
</gene>